<dbReference type="RefSeq" id="WP_095637502.1">
    <property type="nucleotide sequence ID" value="NZ_NSKC01000008.1"/>
</dbReference>
<dbReference type="EMBL" id="NSKC01000008">
    <property type="protein sequence ID" value="PAU82890.1"/>
    <property type="molecule type" value="Genomic_DNA"/>
</dbReference>
<dbReference type="PANTHER" id="PTHR34236:SF1">
    <property type="entry name" value="DIMETHYL SULFOXIDE REDUCTASE TRANSCRIPTIONAL ACTIVATOR"/>
    <property type="match status" value="1"/>
</dbReference>
<sequence length="219" mass="23765">MTQARLVVELPDGPWAADVSREFPEATFRVIAALPGDGPGFALVWITAPDVEAVLEAMEAHPAVTDTSVMGRSDHEVTVQFETSAPLLLLAAKRSGVPIEMPVEISDGEATIDITGAHDRIAELGRQFDELGLEFRVKHVRDRLEASQLLTETEQDLLLRAVEAGYYDTPRSCSLTDLADSAGVAKSTCSEALHRAEEIAVKRFVEDLPPQADVDETSQ</sequence>
<organism evidence="5 6">
    <name type="scientific">Halorubrum salipaludis</name>
    <dbReference type="NCBI Taxonomy" id="2032630"/>
    <lineage>
        <taxon>Archaea</taxon>
        <taxon>Methanobacteriati</taxon>
        <taxon>Methanobacteriota</taxon>
        <taxon>Stenosarchaea group</taxon>
        <taxon>Halobacteria</taxon>
        <taxon>Halobacteriales</taxon>
        <taxon>Haloferacaceae</taxon>
        <taxon>Halorubrum</taxon>
    </lineage>
</organism>
<keyword evidence="1" id="KW-0805">Transcription regulation</keyword>
<dbReference type="PANTHER" id="PTHR34236">
    <property type="entry name" value="DIMETHYL SULFOXIDE REDUCTASE TRANSCRIPTIONAL ACTIVATOR"/>
    <property type="match status" value="1"/>
</dbReference>
<dbReference type="OrthoDB" id="51502at2157"/>
<protein>
    <submittedName>
        <fullName evidence="5">Helix-turn-helix domain-containing protein</fullName>
    </submittedName>
</protein>
<dbReference type="AlphaFoldDB" id="A0A2A2FDH3"/>
<evidence type="ECO:0000256" key="1">
    <source>
        <dbReference type="ARBA" id="ARBA00023015"/>
    </source>
</evidence>
<accession>A0A2A2FDH3</accession>
<comment type="caution">
    <text evidence="5">The sequence shown here is derived from an EMBL/GenBank/DDBJ whole genome shotgun (WGS) entry which is preliminary data.</text>
</comment>
<keyword evidence="6" id="KW-1185">Reference proteome</keyword>
<gene>
    <name evidence="5" type="ORF">CK500_12215</name>
</gene>
<feature type="domain" description="Bacterioopsin transcriptional activator GAF and HTH associated" evidence="4">
    <location>
        <begin position="27"/>
        <end position="115"/>
    </location>
</feature>
<reference evidence="5 6" key="1">
    <citation type="submission" date="2017-08" db="EMBL/GenBank/DDBJ databases">
        <title>The strain WRN001 was isolated from Binhai saline alkaline soil, Tianjin, China.</title>
        <authorList>
            <person name="Liu D."/>
            <person name="Zhang G."/>
        </authorList>
    </citation>
    <scope>NUCLEOTIDE SEQUENCE [LARGE SCALE GENOMIC DNA]</scope>
    <source>
        <strain evidence="5 6">WN019</strain>
    </source>
</reference>
<name>A0A2A2FDH3_9EURY</name>
<dbReference type="InterPro" id="IPR031803">
    <property type="entry name" value="BAT_GAF/HTH-assoc"/>
</dbReference>
<proteinExistence type="predicted"/>
<dbReference type="Pfam" id="PF04967">
    <property type="entry name" value="HTH_10"/>
    <property type="match status" value="1"/>
</dbReference>
<dbReference type="InterPro" id="IPR007050">
    <property type="entry name" value="HTH_bacterioopsin"/>
</dbReference>
<evidence type="ECO:0000256" key="2">
    <source>
        <dbReference type="ARBA" id="ARBA00023163"/>
    </source>
</evidence>
<evidence type="ECO:0000259" key="4">
    <source>
        <dbReference type="Pfam" id="PF15915"/>
    </source>
</evidence>
<evidence type="ECO:0000313" key="6">
    <source>
        <dbReference type="Proteomes" id="UP000218083"/>
    </source>
</evidence>
<dbReference type="Proteomes" id="UP000218083">
    <property type="component" value="Unassembled WGS sequence"/>
</dbReference>
<evidence type="ECO:0000313" key="5">
    <source>
        <dbReference type="EMBL" id="PAU82890.1"/>
    </source>
</evidence>
<feature type="domain" description="HTH bat-type" evidence="3">
    <location>
        <begin position="150"/>
        <end position="198"/>
    </location>
</feature>
<keyword evidence="2" id="KW-0804">Transcription</keyword>
<evidence type="ECO:0000259" key="3">
    <source>
        <dbReference type="Pfam" id="PF04967"/>
    </source>
</evidence>
<dbReference type="Pfam" id="PF15915">
    <property type="entry name" value="BAT"/>
    <property type="match status" value="1"/>
</dbReference>